<comment type="caution">
    <text evidence="2">The sequence shown here is derived from an EMBL/GenBank/DDBJ whole genome shotgun (WGS) entry which is preliminary data.</text>
</comment>
<evidence type="ECO:0000256" key="1">
    <source>
        <dbReference type="SAM" id="MobiDB-lite"/>
    </source>
</evidence>
<name>A0ABN1ZYL8_9ACTN</name>
<dbReference type="RefSeq" id="WP_344167299.1">
    <property type="nucleotide sequence ID" value="NZ_BAAANC010000001.1"/>
</dbReference>
<reference evidence="2 3" key="1">
    <citation type="journal article" date="2019" name="Int. J. Syst. Evol. Microbiol.">
        <title>The Global Catalogue of Microorganisms (GCM) 10K type strain sequencing project: providing services to taxonomists for standard genome sequencing and annotation.</title>
        <authorList>
            <consortium name="The Broad Institute Genomics Platform"/>
            <consortium name="The Broad Institute Genome Sequencing Center for Infectious Disease"/>
            <person name="Wu L."/>
            <person name="Ma J."/>
        </authorList>
    </citation>
    <scope>NUCLEOTIDE SEQUENCE [LARGE SCALE GENOMIC DNA]</scope>
    <source>
        <strain evidence="2 3">JCM 14303</strain>
    </source>
</reference>
<protein>
    <recommendedName>
        <fullName evidence="4">HNH/ENDO VII superfamily nuclease</fullName>
    </recommendedName>
</protein>
<accession>A0ABN1ZYL8</accession>
<feature type="region of interest" description="Disordered" evidence="1">
    <location>
        <begin position="41"/>
        <end position="66"/>
    </location>
</feature>
<dbReference type="Proteomes" id="UP001500363">
    <property type="component" value="Unassembled WGS sequence"/>
</dbReference>
<evidence type="ECO:0000313" key="2">
    <source>
        <dbReference type="EMBL" id="GAA1507567.1"/>
    </source>
</evidence>
<sequence>MSRTDKDRPNWVVRHVENHPIQHDPRHGACVEQTLAFNPRATCEPARSDGTDRHPHGRFGPDAEEIRQLRAPERRRERDELHRLLRTWNAGDPLDDYDFANHQHRHSAHWLM</sequence>
<evidence type="ECO:0000313" key="3">
    <source>
        <dbReference type="Proteomes" id="UP001500363"/>
    </source>
</evidence>
<feature type="compositionally biased region" description="Basic and acidic residues" evidence="1">
    <location>
        <begin position="46"/>
        <end position="66"/>
    </location>
</feature>
<organism evidence="2 3">
    <name type="scientific">Kribbella lupini</name>
    <dbReference type="NCBI Taxonomy" id="291602"/>
    <lineage>
        <taxon>Bacteria</taxon>
        <taxon>Bacillati</taxon>
        <taxon>Actinomycetota</taxon>
        <taxon>Actinomycetes</taxon>
        <taxon>Propionibacteriales</taxon>
        <taxon>Kribbellaceae</taxon>
        <taxon>Kribbella</taxon>
    </lineage>
</organism>
<evidence type="ECO:0008006" key="4">
    <source>
        <dbReference type="Google" id="ProtNLM"/>
    </source>
</evidence>
<proteinExistence type="predicted"/>
<gene>
    <name evidence="2" type="ORF">GCM10009741_00220</name>
</gene>
<keyword evidence="3" id="KW-1185">Reference proteome</keyword>
<dbReference type="EMBL" id="BAAANC010000001">
    <property type="protein sequence ID" value="GAA1507567.1"/>
    <property type="molecule type" value="Genomic_DNA"/>
</dbReference>